<dbReference type="AlphaFoldDB" id="A0A841JPQ9"/>
<proteinExistence type="predicted"/>
<evidence type="ECO:0000259" key="1">
    <source>
        <dbReference type="Pfam" id="PF13568"/>
    </source>
</evidence>
<evidence type="ECO:0000313" key="3">
    <source>
        <dbReference type="Proteomes" id="UP000548326"/>
    </source>
</evidence>
<dbReference type="InterPro" id="IPR025665">
    <property type="entry name" value="Beta-barrel_OMP_2"/>
</dbReference>
<gene>
    <name evidence="2" type="ORF">HDF22_004893</name>
</gene>
<dbReference type="Proteomes" id="UP000548326">
    <property type="component" value="Unassembled WGS sequence"/>
</dbReference>
<protein>
    <recommendedName>
        <fullName evidence="1">Outer membrane protein beta-barrel domain-containing protein</fullName>
    </recommendedName>
</protein>
<dbReference type="Pfam" id="PF13568">
    <property type="entry name" value="OMP_b-brl_2"/>
    <property type="match status" value="1"/>
</dbReference>
<dbReference type="RefSeq" id="WP_183589439.1">
    <property type="nucleotide sequence ID" value="NZ_JACHCA010000017.1"/>
</dbReference>
<accession>A0A841JPQ9</accession>
<name>A0A841JPQ9_9SPHI</name>
<reference evidence="2 3" key="1">
    <citation type="submission" date="2020-08" db="EMBL/GenBank/DDBJ databases">
        <title>Genomic Encyclopedia of Type Strains, Phase IV (KMG-V): Genome sequencing to study the core and pangenomes of soil and plant-associated prokaryotes.</title>
        <authorList>
            <person name="Whitman W."/>
        </authorList>
    </citation>
    <scope>NUCLEOTIDE SEQUENCE [LARGE SCALE GENOMIC DNA]</scope>
    <source>
        <strain evidence="2 3">MP601</strain>
    </source>
</reference>
<organism evidence="2 3">
    <name type="scientific">Mucilaginibacter lappiensis</name>
    <dbReference type="NCBI Taxonomy" id="354630"/>
    <lineage>
        <taxon>Bacteria</taxon>
        <taxon>Pseudomonadati</taxon>
        <taxon>Bacteroidota</taxon>
        <taxon>Sphingobacteriia</taxon>
        <taxon>Sphingobacteriales</taxon>
        <taxon>Sphingobacteriaceae</taxon>
        <taxon>Mucilaginibacter</taxon>
    </lineage>
</organism>
<feature type="domain" description="Outer membrane protein beta-barrel" evidence="1">
    <location>
        <begin position="32"/>
        <end position="219"/>
    </location>
</feature>
<sequence>MKNIFWCLFKNRYRRAGTLDVLLMIPLLVKGQLNVGLNAGISRNSLISSQGYRSFTTYDKAYGYNAGLVLQYPVNKLMTVGVEPSFIKKNYEIARNDYYQGGYEATRNSYIQLPVLFTFSLSNDKMLGGITGGGYSAYWAHSRKKGVIPNLSNLSLQNGGYTNVFQNIQRFSYDETYHFDPNVDKRWEFGWVTGLDFQYTIVKQMAFFIAARYYYSLTDQVKNYSINHEPRYNETEVVMAGLLFKTNAHKKKQRIPYEK</sequence>
<dbReference type="EMBL" id="JACHCA010000017">
    <property type="protein sequence ID" value="MBB6130748.1"/>
    <property type="molecule type" value="Genomic_DNA"/>
</dbReference>
<evidence type="ECO:0000313" key="2">
    <source>
        <dbReference type="EMBL" id="MBB6130748.1"/>
    </source>
</evidence>
<comment type="caution">
    <text evidence="2">The sequence shown here is derived from an EMBL/GenBank/DDBJ whole genome shotgun (WGS) entry which is preliminary data.</text>
</comment>